<reference evidence="4 5" key="1">
    <citation type="submission" date="2017-07" db="EMBL/GenBank/DDBJ databases">
        <title>Leptospira spp. isolated from tropical soils.</title>
        <authorList>
            <person name="Thibeaux R."/>
            <person name="Iraola G."/>
            <person name="Ferres I."/>
            <person name="Bierque E."/>
            <person name="Girault D."/>
            <person name="Soupe-Gilbert M.-E."/>
            <person name="Picardeau M."/>
            <person name="Goarant C."/>
        </authorList>
    </citation>
    <scope>NUCLEOTIDE SEQUENCE [LARGE SCALE GENOMIC DNA]</scope>
    <source>
        <strain evidence="3 5">FH1-B-B1</strain>
        <strain evidence="2 4">FH1-B-C1</strain>
    </source>
</reference>
<dbReference type="EMBL" id="NPDY01000006">
    <property type="protein sequence ID" value="PJZ69977.1"/>
    <property type="molecule type" value="Genomic_DNA"/>
</dbReference>
<dbReference type="CDD" id="cd07302">
    <property type="entry name" value="CHD"/>
    <property type="match status" value="1"/>
</dbReference>
<dbReference type="OrthoDB" id="9801841at2"/>
<dbReference type="Proteomes" id="UP000231990">
    <property type="component" value="Unassembled WGS sequence"/>
</dbReference>
<protein>
    <submittedName>
        <fullName evidence="3">Adenylate cyclase</fullName>
    </submittedName>
</protein>
<name>A0A2M9ZKN0_9LEPT</name>
<dbReference type="PROSITE" id="PS50125">
    <property type="entry name" value="GUANYLATE_CYCLASE_2"/>
    <property type="match status" value="1"/>
</dbReference>
<dbReference type="InterPro" id="IPR045983">
    <property type="entry name" value="GUC-dom-containing_N"/>
</dbReference>
<evidence type="ECO:0000313" key="3">
    <source>
        <dbReference type="EMBL" id="PJZ72615.1"/>
    </source>
</evidence>
<dbReference type="GO" id="GO:0004016">
    <property type="term" value="F:adenylate cyclase activity"/>
    <property type="evidence" value="ECO:0007669"/>
    <property type="project" value="UniProtKB-ARBA"/>
</dbReference>
<dbReference type="InterPro" id="IPR050697">
    <property type="entry name" value="Adenylyl/Guanylyl_Cyclase_3/4"/>
</dbReference>
<evidence type="ECO:0000259" key="1">
    <source>
        <dbReference type="PROSITE" id="PS50125"/>
    </source>
</evidence>
<feature type="domain" description="Guanylate cyclase" evidence="1">
    <location>
        <begin position="472"/>
        <end position="587"/>
    </location>
</feature>
<sequence>MTADLLAPNSKWELFHPESIELQEFLEAYPWDANLLQLGEPLDYLWKFDLNANPSALWPWLIDTSSFNKRIGISEMKFSEIDGKLFGSSINAGVLMEWEEVPWEWEYCKQLNNARIYSKGFAHYVRTRYLLFDSGNDTSRLYVYFGWIPRNFVGRTVLKIGMKQLKKQYEKGLNGVVADIRKVDQKGWSGPNALSLLKEVSNKKNPIFPARIQQIRVGFIKEGQNKELVDRLLNYVLDADENDLYRIRVKTLSNAWKIPLGDLLLLFLHGCRLGLFSLSWDVICPHCRGVRTEALHLGDLPSRDSCEVCEIEFESNQIDSVEITFHVHPSIRNIQKRYFCAAEPATKAHIRLQKYLGAKQEYNSNLILPKGLYRLRMLGEKKYTLLNLQSGIEKTGFSWEPDFAAEQIDVSTNPQIRLVNSSEKPVGYIIEERKEDQESLRPSELFNFQNFRDLFSEEALSTELQLDIGVQTILFTDIVGSTRFYVQKGDTGAFSEVRQHFIEVFRIVREHNGAVVKTIGDAVMAAFSAPVEAIAASVQLQEQFSERNPNTPIRIRVSIHSGPCLAVNLNSNIDYFGNAVNFASKLQGITDSGEITFSEIVFRDREVRRLMAKEGWKVKKVLFELSWTGDHSQVYKLVTDLKGHSKQVIIS</sequence>
<evidence type="ECO:0000313" key="2">
    <source>
        <dbReference type="EMBL" id="PJZ69977.1"/>
    </source>
</evidence>
<dbReference type="Pfam" id="PF19363">
    <property type="entry name" value="DUF5939"/>
    <property type="match status" value="1"/>
</dbReference>
<dbReference type="GO" id="GO:0006171">
    <property type="term" value="P:cAMP biosynthetic process"/>
    <property type="evidence" value="ECO:0007669"/>
    <property type="project" value="TreeGrafter"/>
</dbReference>
<dbReference type="Pfam" id="PF00211">
    <property type="entry name" value="Guanylate_cyc"/>
    <property type="match status" value="1"/>
</dbReference>
<dbReference type="SMART" id="SM00044">
    <property type="entry name" value="CYCc"/>
    <property type="match status" value="1"/>
</dbReference>
<dbReference type="RefSeq" id="WP_100713644.1">
    <property type="nucleotide sequence ID" value="NZ_NPDY01000006.1"/>
</dbReference>
<organism evidence="3 5">
    <name type="scientific">Leptospira perolatii</name>
    <dbReference type="NCBI Taxonomy" id="2023191"/>
    <lineage>
        <taxon>Bacteria</taxon>
        <taxon>Pseudomonadati</taxon>
        <taxon>Spirochaetota</taxon>
        <taxon>Spirochaetia</taxon>
        <taxon>Leptospirales</taxon>
        <taxon>Leptospiraceae</taxon>
        <taxon>Leptospira</taxon>
    </lineage>
</organism>
<evidence type="ECO:0000313" key="4">
    <source>
        <dbReference type="Proteomes" id="UP000231962"/>
    </source>
</evidence>
<dbReference type="Proteomes" id="UP000231962">
    <property type="component" value="Unassembled WGS sequence"/>
</dbReference>
<dbReference type="Gene3D" id="3.30.70.1230">
    <property type="entry name" value="Nucleotide cyclase"/>
    <property type="match status" value="1"/>
</dbReference>
<dbReference type="EMBL" id="NPDZ01000008">
    <property type="protein sequence ID" value="PJZ72615.1"/>
    <property type="molecule type" value="Genomic_DNA"/>
</dbReference>
<dbReference type="PANTHER" id="PTHR43081:SF19">
    <property type="entry name" value="PH-SENSITIVE ADENYLATE CYCLASE RV1264"/>
    <property type="match status" value="1"/>
</dbReference>
<dbReference type="InterPro" id="IPR029787">
    <property type="entry name" value="Nucleotide_cyclase"/>
</dbReference>
<dbReference type="SUPFAM" id="SSF55073">
    <property type="entry name" value="Nucleotide cyclase"/>
    <property type="match status" value="1"/>
</dbReference>
<dbReference type="PANTHER" id="PTHR43081">
    <property type="entry name" value="ADENYLATE CYCLASE, TERMINAL-DIFFERENTIATION SPECIFIC-RELATED"/>
    <property type="match status" value="1"/>
</dbReference>
<dbReference type="AlphaFoldDB" id="A0A2M9ZKN0"/>
<evidence type="ECO:0000313" key="5">
    <source>
        <dbReference type="Proteomes" id="UP000231990"/>
    </source>
</evidence>
<comment type="caution">
    <text evidence="3">The sequence shown here is derived from an EMBL/GenBank/DDBJ whole genome shotgun (WGS) entry which is preliminary data.</text>
</comment>
<dbReference type="GO" id="GO:0035556">
    <property type="term" value="P:intracellular signal transduction"/>
    <property type="evidence" value="ECO:0007669"/>
    <property type="project" value="InterPro"/>
</dbReference>
<dbReference type="InterPro" id="IPR001054">
    <property type="entry name" value="A/G_cyclase"/>
</dbReference>
<proteinExistence type="predicted"/>
<gene>
    <name evidence="2" type="ORF">CH360_08730</name>
    <name evidence="3" type="ORF">CH373_12955</name>
</gene>
<accession>A0A2M9ZKN0</accession>
<keyword evidence="4" id="KW-1185">Reference proteome</keyword>